<name>A0A154PL21_DUFNO</name>
<feature type="domain" description="Ribosomal protein eL8/eL30/eS12/Gadd45" evidence="1">
    <location>
        <begin position="376"/>
        <end position="469"/>
    </location>
</feature>
<dbReference type="GO" id="GO:1990904">
    <property type="term" value="C:ribonucleoprotein complex"/>
    <property type="evidence" value="ECO:0007669"/>
    <property type="project" value="TreeGrafter"/>
</dbReference>
<dbReference type="OrthoDB" id="263617at2759"/>
<proteinExistence type="predicted"/>
<keyword evidence="3" id="KW-1185">Reference proteome</keyword>
<dbReference type="SUPFAM" id="SSF55315">
    <property type="entry name" value="L30e-like"/>
    <property type="match status" value="1"/>
</dbReference>
<dbReference type="InterPro" id="IPR029064">
    <property type="entry name" value="Ribosomal_eL30-like_sf"/>
</dbReference>
<dbReference type="OMA" id="NFREYCT"/>
<dbReference type="PANTHER" id="PTHR13284:SF4">
    <property type="entry name" value="C2H2-TYPE DOMAIN-CONTAINING PROTEIN"/>
    <property type="match status" value="1"/>
</dbReference>
<dbReference type="Proteomes" id="UP000076502">
    <property type="component" value="Unassembled WGS sequence"/>
</dbReference>
<dbReference type="AlphaFoldDB" id="A0A154PL21"/>
<dbReference type="Pfam" id="PF01248">
    <property type="entry name" value="Ribosomal_L7Ae"/>
    <property type="match status" value="1"/>
</dbReference>
<gene>
    <name evidence="2" type="ORF">WN55_03985</name>
</gene>
<dbReference type="InterPro" id="IPR004038">
    <property type="entry name" value="Ribosomal_eL8/eL30/eS12/Gad45"/>
</dbReference>
<protein>
    <submittedName>
        <fullName evidence="2">Selenocysteine insertion sequence-binding protein 2-like</fullName>
    </submittedName>
</protein>
<organism evidence="2 3">
    <name type="scientific">Dufourea novaeangliae</name>
    <name type="common">Sweat bee</name>
    <dbReference type="NCBI Taxonomy" id="178035"/>
    <lineage>
        <taxon>Eukaryota</taxon>
        <taxon>Metazoa</taxon>
        <taxon>Ecdysozoa</taxon>
        <taxon>Arthropoda</taxon>
        <taxon>Hexapoda</taxon>
        <taxon>Insecta</taxon>
        <taxon>Pterygota</taxon>
        <taxon>Neoptera</taxon>
        <taxon>Endopterygota</taxon>
        <taxon>Hymenoptera</taxon>
        <taxon>Apocrita</taxon>
        <taxon>Aculeata</taxon>
        <taxon>Apoidea</taxon>
        <taxon>Anthophila</taxon>
        <taxon>Halictidae</taxon>
        <taxon>Rophitinae</taxon>
        <taxon>Dufourea</taxon>
    </lineage>
</organism>
<sequence length="526" mass="60652">MLNSQVVNLTWSLQKKNGNLNDLWPELCQTNQVKHSAHRKELTNTEENNRTISLDNVEYPELGSAIVKNKNSVAMNRYISPNPTITVLVPELNLAPKKLKNMRRFKRAEKIYINLEEESTKFAYKINNKELPKFRINISKGNTDITNAIDRNSSSNLRKIKVPISKDTKPSSKLKRAILFSRDMKVQINVQKREAFEQAKMQAICKDVDAINFNALKITSDPEMDYVKRMCTMTLYSKDYRQRNAQNISDNSVCYRPDIIDKINTLHIQRKSILNTLTGNSSSYNPFQFNNSTVENDIAQKTRSLQIKDDIKEEIKQEIKEEPEDIIELDVSNSLIYSRNFREYCTNMLTPGLRDSLETFMREITRLQRRFYEKNPNKSKYKRRYYSGLKEVCKHGEYKKLVFVIIAPDLEKVELEGGLDDQVSKLLDMCRRQNVVSCFGLSRRKLGYYTHGTGFVGCVGITNYSGTEELFKNVLIELTDARNTFKKLSGVTDAFIDISKSISEDHLLSENIGALLKILSPISIHC</sequence>
<evidence type="ECO:0000313" key="2">
    <source>
        <dbReference type="EMBL" id="KZC12447.1"/>
    </source>
</evidence>
<reference evidence="2 3" key="1">
    <citation type="submission" date="2015-07" db="EMBL/GenBank/DDBJ databases">
        <title>The genome of Dufourea novaeangliae.</title>
        <authorList>
            <person name="Pan H."/>
            <person name="Kapheim K."/>
        </authorList>
    </citation>
    <scope>NUCLEOTIDE SEQUENCE [LARGE SCALE GENOMIC DNA]</scope>
    <source>
        <strain evidence="2">0120121106</strain>
        <tissue evidence="2">Whole body</tissue>
    </source>
</reference>
<dbReference type="EMBL" id="KQ434948">
    <property type="protein sequence ID" value="KZC12447.1"/>
    <property type="molecule type" value="Genomic_DNA"/>
</dbReference>
<accession>A0A154PL21</accession>
<dbReference type="Gene3D" id="3.30.1330.30">
    <property type="match status" value="1"/>
</dbReference>
<dbReference type="GO" id="GO:0043021">
    <property type="term" value="F:ribonucleoprotein complex binding"/>
    <property type="evidence" value="ECO:0007669"/>
    <property type="project" value="TreeGrafter"/>
</dbReference>
<dbReference type="GO" id="GO:0003730">
    <property type="term" value="F:mRNA 3'-UTR binding"/>
    <property type="evidence" value="ECO:0007669"/>
    <property type="project" value="TreeGrafter"/>
</dbReference>
<dbReference type="STRING" id="178035.A0A154PL21"/>
<dbReference type="InterPro" id="IPR040051">
    <property type="entry name" value="SECISBP2"/>
</dbReference>
<evidence type="ECO:0000313" key="3">
    <source>
        <dbReference type="Proteomes" id="UP000076502"/>
    </source>
</evidence>
<dbReference type="GO" id="GO:0005739">
    <property type="term" value="C:mitochondrion"/>
    <property type="evidence" value="ECO:0007669"/>
    <property type="project" value="TreeGrafter"/>
</dbReference>
<evidence type="ECO:0000259" key="1">
    <source>
        <dbReference type="Pfam" id="PF01248"/>
    </source>
</evidence>
<dbReference type="GO" id="GO:0035368">
    <property type="term" value="F:selenocysteine insertion sequence binding"/>
    <property type="evidence" value="ECO:0007669"/>
    <property type="project" value="InterPro"/>
</dbReference>
<dbReference type="PANTHER" id="PTHR13284">
    <property type="entry name" value="GH01354P"/>
    <property type="match status" value="1"/>
</dbReference>